<dbReference type="RefSeq" id="WP_164361584.1">
    <property type="nucleotide sequence ID" value="NZ_CP066776.1"/>
</dbReference>
<accession>A0A6B3L1X6</accession>
<proteinExistence type="predicted"/>
<dbReference type="Proteomes" id="UP000475117">
    <property type="component" value="Chromosome"/>
</dbReference>
<reference evidence="1 2" key="1">
    <citation type="submission" date="2020-12" db="EMBL/GenBank/DDBJ databases">
        <title>Sulforoseuscoccus oceanibium gen. nov., sp. nov., a representative of the phylum Verrucomicrobia with special cytoplasmic membrane, and proposal of Sulforoseuscoccusaceae fam. nov.</title>
        <authorList>
            <person name="Xi F."/>
        </authorList>
    </citation>
    <scope>NUCLEOTIDE SEQUENCE [LARGE SCALE GENOMIC DNA]</scope>
    <source>
        <strain evidence="1 2">T37</strain>
    </source>
</reference>
<name>A0A6B3L1X6_9BACT</name>
<dbReference type="EMBL" id="CP066776">
    <property type="protein sequence ID" value="QQL43707.1"/>
    <property type="molecule type" value="Genomic_DNA"/>
</dbReference>
<dbReference type="AlphaFoldDB" id="A0A6B3L1X6"/>
<sequence>MTSHTTESTLMDQSHRGMLEALCAAGIEVLNYGSLILIDCPNPDHVEGYPCCAYLSGTSQFHCGICGWSGQLSDVLEQVNVDQKK</sequence>
<organism evidence="1 2">
    <name type="scientific">Sulfuriroseicoccus oceanibius</name>
    <dbReference type="NCBI Taxonomy" id="2707525"/>
    <lineage>
        <taxon>Bacteria</taxon>
        <taxon>Pseudomonadati</taxon>
        <taxon>Verrucomicrobiota</taxon>
        <taxon>Verrucomicrobiia</taxon>
        <taxon>Verrucomicrobiales</taxon>
        <taxon>Verrucomicrobiaceae</taxon>
        <taxon>Sulfuriroseicoccus</taxon>
    </lineage>
</organism>
<gene>
    <name evidence="1" type="ORF">G3M56_007285</name>
</gene>
<evidence type="ECO:0000313" key="1">
    <source>
        <dbReference type="EMBL" id="QQL43707.1"/>
    </source>
</evidence>
<evidence type="ECO:0000313" key="2">
    <source>
        <dbReference type="Proteomes" id="UP000475117"/>
    </source>
</evidence>
<keyword evidence="2" id="KW-1185">Reference proteome</keyword>
<dbReference type="KEGG" id="soa:G3M56_007285"/>
<protein>
    <submittedName>
        <fullName evidence="1">Uncharacterized protein</fullName>
    </submittedName>
</protein>